<comment type="caution">
    <text evidence="9">The sequence shown here is derived from an EMBL/GenBank/DDBJ whole genome shotgun (WGS) entry which is preliminary data.</text>
</comment>
<feature type="transmembrane region" description="Helical" evidence="7">
    <location>
        <begin position="54"/>
        <end position="75"/>
    </location>
</feature>
<evidence type="ECO:0000256" key="2">
    <source>
        <dbReference type="ARBA" id="ARBA00022448"/>
    </source>
</evidence>
<feature type="domain" description="ABC transmembrane type-1" evidence="8">
    <location>
        <begin position="117"/>
        <end position="304"/>
    </location>
</feature>
<keyword evidence="5 7" id="KW-1133">Transmembrane helix</keyword>
<dbReference type="InterPro" id="IPR025966">
    <property type="entry name" value="OppC_N"/>
</dbReference>
<protein>
    <submittedName>
        <fullName evidence="9">Peptide/nickel transport system permease protein</fullName>
    </submittedName>
</protein>
<keyword evidence="4 7" id="KW-0812">Transmembrane</keyword>
<dbReference type="Pfam" id="PF00528">
    <property type="entry name" value="BPD_transp_1"/>
    <property type="match status" value="1"/>
</dbReference>
<dbReference type="AlphaFoldDB" id="A0A326UC21"/>
<reference evidence="9 10" key="1">
    <citation type="submission" date="2018-06" db="EMBL/GenBank/DDBJ databases">
        <title>Genomic Encyclopedia of Archaeal and Bacterial Type Strains, Phase II (KMG-II): from individual species to whole genera.</title>
        <authorList>
            <person name="Goeker M."/>
        </authorList>
    </citation>
    <scope>NUCLEOTIDE SEQUENCE [LARGE SCALE GENOMIC DNA]</scope>
    <source>
        <strain evidence="9 10">ATCC BAA-1881</strain>
    </source>
</reference>
<evidence type="ECO:0000256" key="3">
    <source>
        <dbReference type="ARBA" id="ARBA00022475"/>
    </source>
</evidence>
<name>A0A326UC21_THEHA</name>
<feature type="transmembrane region" description="Helical" evidence="7">
    <location>
        <begin position="151"/>
        <end position="171"/>
    </location>
</feature>
<dbReference type="GO" id="GO:0005886">
    <property type="term" value="C:plasma membrane"/>
    <property type="evidence" value="ECO:0007669"/>
    <property type="project" value="UniProtKB-SubCell"/>
</dbReference>
<feature type="transmembrane region" description="Helical" evidence="7">
    <location>
        <begin position="286"/>
        <end position="307"/>
    </location>
</feature>
<evidence type="ECO:0000256" key="1">
    <source>
        <dbReference type="ARBA" id="ARBA00004651"/>
    </source>
</evidence>
<feature type="transmembrane region" description="Helical" evidence="7">
    <location>
        <begin position="222"/>
        <end position="247"/>
    </location>
</feature>
<dbReference type="EMBL" id="QKUF01000002">
    <property type="protein sequence ID" value="PZW34348.1"/>
    <property type="molecule type" value="Genomic_DNA"/>
</dbReference>
<feature type="transmembrane region" description="Helical" evidence="7">
    <location>
        <begin position="117"/>
        <end position="139"/>
    </location>
</feature>
<dbReference type="CDD" id="cd06261">
    <property type="entry name" value="TM_PBP2"/>
    <property type="match status" value="1"/>
</dbReference>
<evidence type="ECO:0000256" key="5">
    <source>
        <dbReference type="ARBA" id="ARBA00022989"/>
    </source>
</evidence>
<comment type="subcellular location">
    <subcellularLocation>
        <location evidence="1 7">Cell membrane</location>
        <topology evidence="1 7">Multi-pass membrane protein</topology>
    </subcellularLocation>
</comment>
<dbReference type="PANTHER" id="PTHR43386">
    <property type="entry name" value="OLIGOPEPTIDE TRANSPORT SYSTEM PERMEASE PROTEIN APPC"/>
    <property type="match status" value="1"/>
</dbReference>
<dbReference type="RefSeq" id="WP_111319819.1">
    <property type="nucleotide sequence ID" value="NZ_BIFX01000001.1"/>
</dbReference>
<evidence type="ECO:0000256" key="4">
    <source>
        <dbReference type="ARBA" id="ARBA00022692"/>
    </source>
</evidence>
<evidence type="ECO:0000259" key="8">
    <source>
        <dbReference type="PROSITE" id="PS50928"/>
    </source>
</evidence>
<keyword evidence="10" id="KW-1185">Reference proteome</keyword>
<dbReference type="Gene3D" id="1.10.3720.10">
    <property type="entry name" value="MetI-like"/>
    <property type="match status" value="1"/>
</dbReference>
<dbReference type="GO" id="GO:0071916">
    <property type="term" value="F:dipeptide transmembrane transporter activity"/>
    <property type="evidence" value="ECO:0007669"/>
    <property type="project" value="TreeGrafter"/>
</dbReference>
<evidence type="ECO:0000313" key="10">
    <source>
        <dbReference type="Proteomes" id="UP000248806"/>
    </source>
</evidence>
<sequence length="329" mass="35712">MQQETNNSTPNVQEASSPAQVAPVVLPGNVAGTTGKVQSQWKAQLSQITSNTRMMIGIGILLFFILVGLVGPLFARYDPHTLTNDLFQAPSATHWLGTTQKGEDIFARLVYGTRVSLLISFTAAAGSTLLSVLIGLLAGYSGGWVDDVLSFITNIFLVLPGMPLAIVVASFAVKGAWTIILVLLFTSWPWGARVLRAQTLSMRQREFVTAARTLGEKPWRIILFEILPNEIAIVASSFVGTFIFAALSEVALEFLGLGDVSEPSWGVILYWAQTDGALMTGGWWQFVPPGLCVALLCAGLTFINFGIDELANPTLRNERRLARRKKKVA</sequence>
<keyword evidence="2 7" id="KW-0813">Transport</keyword>
<dbReference type="SUPFAM" id="SSF161098">
    <property type="entry name" value="MetI-like"/>
    <property type="match status" value="1"/>
</dbReference>
<evidence type="ECO:0000256" key="7">
    <source>
        <dbReference type="RuleBase" id="RU363032"/>
    </source>
</evidence>
<dbReference type="InterPro" id="IPR035906">
    <property type="entry name" value="MetI-like_sf"/>
</dbReference>
<dbReference type="OrthoDB" id="9789244at2"/>
<keyword evidence="3" id="KW-1003">Cell membrane</keyword>
<organism evidence="9 10">
    <name type="scientific">Thermosporothrix hazakensis</name>
    <dbReference type="NCBI Taxonomy" id="644383"/>
    <lineage>
        <taxon>Bacteria</taxon>
        <taxon>Bacillati</taxon>
        <taxon>Chloroflexota</taxon>
        <taxon>Ktedonobacteria</taxon>
        <taxon>Ktedonobacterales</taxon>
        <taxon>Thermosporotrichaceae</taxon>
        <taxon>Thermosporothrix</taxon>
    </lineage>
</organism>
<dbReference type="Pfam" id="PF12911">
    <property type="entry name" value="OppC_N"/>
    <property type="match status" value="1"/>
</dbReference>
<dbReference type="Proteomes" id="UP000248806">
    <property type="component" value="Unassembled WGS sequence"/>
</dbReference>
<dbReference type="InterPro" id="IPR000515">
    <property type="entry name" value="MetI-like"/>
</dbReference>
<feature type="transmembrane region" description="Helical" evidence="7">
    <location>
        <begin position="177"/>
        <end position="195"/>
    </location>
</feature>
<dbReference type="PANTHER" id="PTHR43386:SF1">
    <property type="entry name" value="D,D-DIPEPTIDE TRANSPORT SYSTEM PERMEASE PROTEIN DDPC-RELATED"/>
    <property type="match status" value="1"/>
</dbReference>
<dbReference type="InterPro" id="IPR050366">
    <property type="entry name" value="BP-dependent_transpt_permease"/>
</dbReference>
<gene>
    <name evidence="9" type="ORF">EI42_01185</name>
</gene>
<dbReference type="PROSITE" id="PS50928">
    <property type="entry name" value="ABC_TM1"/>
    <property type="match status" value="1"/>
</dbReference>
<proteinExistence type="inferred from homology"/>
<evidence type="ECO:0000313" key="9">
    <source>
        <dbReference type="EMBL" id="PZW34348.1"/>
    </source>
</evidence>
<keyword evidence="6 7" id="KW-0472">Membrane</keyword>
<comment type="similarity">
    <text evidence="7">Belongs to the binding-protein-dependent transport system permease family.</text>
</comment>
<accession>A0A326UC21</accession>
<evidence type="ECO:0000256" key="6">
    <source>
        <dbReference type="ARBA" id="ARBA00023136"/>
    </source>
</evidence>